<dbReference type="InterPro" id="IPR028081">
    <property type="entry name" value="Leu-bd"/>
</dbReference>
<gene>
    <name evidence="4" type="ORF">HWQ67_15420</name>
</gene>
<dbReference type="RefSeq" id="WP_218253578.1">
    <property type="nucleotide sequence ID" value="NZ_JABXWD010000396.1"/>
</dbReference>
<comment type="caution">
    <text evidence="4">The sequence shown here is derived from an EMBL/GenBank/DDBJ whole genome shotgun (WGS) entry which is preliminary data.</text>
</comment>
<reference evidence="4 5" key="1">
    <citation type="journal article" date="2020" name="J Geophys Res Biogeosci">
        <title>Magnetotaxis as an Adaptation to Enable Bacterial Shuttling of Microbial Sulfur and Sulfur Cycling Across Aquatic Oxic#Anoxic Interfaces.</title>
        <authorList>
            <person name="Li J."/>
            <person name="Liu P."/>
            <person name="Wang J."/>
            <person name="Roberts A.P."/>
            <person name="Pan Y."/>
        </authorList>
    </citation>
    <scope>NUCLEOTIDE SEQUENCE [LARGE SCALE GENOMIC DNA]</scope>
    <source>
        <strain evidence="4 5">MYR-1_YQ</strain>
    </source>
</reference>
<dbReference type="CDD" id="cd13603">
    <property type="entry name" value="PBP2_TRAP_Siap_TeaA_like"/>
    <property type="match status" value="1"/>
</dbReference>
<keyword evidence="2" id="KW-0472">Membrane</keyword>
<dbReference type="Proteomes" id="UP001196980">
    <property type="component" value="Unassembled WGS sequence"/>
</dbReference>
<dbReference type="CDD" id="cd19979">
    <property type="entry name" value="PBP1_ABC_ligand_binding-like"/>
    <property type="match status" value="1"/>
</dbReference>
<keyword evidence="1" id="KW-0732">Signal</keyword>
<accession>A0ABS6S2B4</accession>
<dbReference type="InterPro" id="IPR018389">
    <property type="entry name" value="DctP_fam"/>
</dbReference>
<proteinExistence type="predicted"/>
<name>A0ABS6S2B4_9BACT</name>
<keyword evidence="5" id="KW-1185">Reference proteome</keyword>
<evidence type="ECO:0000313" key="5">
    <source>
        <dbReference type="Proteomes" id="UP001196980"/>
    </source>
</evidence>
<keyword evidence="2" id="KW-1133">Transmembrane helix</keyword>
<evidence type="ECO:0000259" key="3">
    <source>
        <dbReference type="Pfam" id="PF13458"/>
    </source>
</evidence>
<evidence type="ECO:0000313" key="4">
    <source>
        <dbReference type="EMBL" id="MBV6342971.1"/>
    </source>
</evidence>
<evidence type="ECO:0000256" key="2">
    <source>
        <dbReference type="SAM" id="Phobius"/>
    </source>
</evidence>
<dbReference type="NCBIfam" id="TIGR00787">
    <property type="entry name" value="dctP"/>
    <property type="match status" value="1"/>
</dbReference>
<protein>
    <submittedName>
        <fullName evidence="4">DctP family TRAP transporter solute-binding subunit</fullName>
    </submittedName>
</protein>
<dbReference type="InterPro" id="IPR004682">
    <property type="entry name" value="TRAP_DctP"/>
</dbReference>
<organism evidence="4 5">
    <name type="scientific">Candidatus Magnetobacterium casense</name>
    <dbReference type="NCBI Taxonomy" id="1455061"/>
    <lineage>
        <taxon>Bacteria</taxon>
        <taxon>Pseudomonadati</taxon>
        <taxon>Nitrospirota</taxon>
        <taxon>Thermodesulfovibrionia</taxon>
        <taxon>Thermodesulfovibrionales</taxon>
        <taxon>Candidatus Magnetobacteriaceae</taxon>
        <taxon>Candidatus Magnetobacterium</taxon>
    </lineage>
</organism>
<dbReference type="EMBL" id="JABXWD010000396">
    <property type="protein sequence ID" value="MBV6342971.1"/>
    <property type="molecule type" value="Genomic_DNA"/>
</dbReference>
<evidence type="ECO:0000256" key="1">
    <source>
        <dbReference type="ARBA" id="ARBA00022729"/>
    </source>
</evidence>
<dbReference type="PANTHER" id="PTHR33376:SF7">
    <property type="entry name" value="C4-DICARBOXYLATE-BINDING PROTEIN DCTB"/>
    <property type="match status" value="1"/>
</dbReference>
<feature type="domain" description="Leucine-binding protein" evidence="3">
    <location>
        <begin position="354"/>
        <end position="707"/>
    </location>
</feature>
<dbReference type="Pfam" id="PF13458">
    <property type="entry name" value="Peripla_BP_6"/>
    <property type="match status" value="1"/>
</dbReference>
<dbReference type="NCBIfam" id="NF037995">
    <property type="entry name" value="TRAP_S1"/>
    <property type="match status" value="1"/>
</dbReference>
<sequence>MKDINRRLIFVVTAVIGMALAMLLYLYLFATSNSVGKEAKVYELTFGHNMPPDSAMHTAAQRFSDTVSERTKGRVKIKIFPVQQLANDHQMIEMAIDGQLDILLSPTAKLSMILPSLQYADIPFLFPHTEDAYAMLDGKPGALLLERLREHGLVGAAFWGNGFKQFTADRPIRSPKDFNGMNIRIMKSNLIMDQFLAFGANPIPIDFHQTYKALKDGVVDGHENPIAAIYALKFYEVQSHLIISNHAYLAYVFCFSKKTLDSLPEDIVRIVMTTAKEFTTFERELIAKKEAEHIKVIREAGVDVSYLSEQQSKEFQRTTRHIVDKYAAIVGEDVIGLTREYLSHKYNYTQEEDIIIGLNADMSMGSSLTGMSIKRGMELAINEINAHGGVLGKQLSVVVMDHTGMPAISKKNIASLSKMKNLVAIMGGLHSSVVLADLEMIHKEKIIYLIPWAASDNVTNNQYKPNYVFRVSANDAEAGHFLVRQALKKSKKIAILSLNTLWGRENERVLVDYLKDNNLTPCAIESFNVGEENMLKQIANIEASGAEVLVLIATAPEGAAIVKGLVLRQQKMPIIAHGSITGGYFWTDAKEQLKHVDLTFFQTFSFLNPKNETTKRVLNNYMTTYHVSSPQEIPAPAATAQAYDLVHLLAMAINNAKTIDRPSIRNALENIQHYNGMIKTYSPPFTKTRHDALNVNDYFMATYDADGAIVPIGKETK</sequence>
<feature type="transmembrane region" description="Helical" evidence="2">
    <location>
        <begin position="7"/>
        <end position="28"/>
    </location>
</feature>
<dbReference type="PANTHER" id="PTHR33376">
    <property type="match status" value="1"/>
</dbReference>
<keyword evidence="2" id="KW-0812">Transmembrane</keyword>
<dbReference type="Pfam" id="PF03480">
    <property type="entry name" value="DctP"/>
    <property type="match status" value="1"/>
</dbReference>